<evidence type="ECO:0000313" key="2">
    <source>
        <dbReference type="Proteomes" id="UP000017842"/>
    </source>
</evidence>
<keyword evidence="2" id="KW-1185">Reference proteome</keyword>
<dbReference type="AlphaFoldDB" id="V5BQW2"/>
<gene>
    <name evidence="1" type="ORF">MGMO_174c00240</name>
</gene>
<evidence type="ECO:0000313" key="1">
    <source>
        <dbReference type="EMBL" id="ESS66958.1"/>
    </source>
</evidence>
<reference evidence="1 2" key="1">
    <citation type="journal article" date="2013" name="Genome Announc.">
        <title>Draft Genome Sequence of the Methanotrophic Gammaproteobacterium Methyloglobulus morosus DSM 22980 Strain KoM1.</title>
        <authorList>
            <person name="Poehlein A."/>
            <person name="Deutzmann J.S."/>
            <person name="Daniel R."/>
            <person name="Simeonova D.D."/>
        </authorList>
    </citation>
    <scope>NUCLEOTIDE SEQUENCE [LARGE SCALE GENOMIC DNA]</scope>
    <source>
        <strain evidence="1 2">KoM1</strain>
    </source>
</reference>
<accession>V5BQW2</accession>
<protein>
    <recommendedName>
        <fullName evidence="3">Uma2 family endonuclease</fullName>
    </recommendedName>
</protein>
<sequence length="43" mass="4911">MLLAEKITLTAEEYLKGEETADFKHEYQNGEVWVMAGDSGSYR</sequence>
<name>V5BQW2_9GAMM</name>
<dbReference type="Proteomes" id="UP000017842">
    <property type="component" value="Unassembled WGS sequence"/>
</dbReference>
<dbReference type="STRING" id="1116472.MGMO_174c00240"/>
<proteinExistence type="predicted"/>
<evidence type="ECO:0008006" key="3">
    <source>
        <dbReference type="Google" id="ProtNLM"/>
    </source>
</evidence>
<comment type="caution">
    <text evidence="1">The sequence shown here is derived from an EMBL/GenBank/DDBJ whole genome shotgun (WGS) entry which is preliminary data.</text>
</comment>
<dbReference type="RefSeq" id="WP_023496493.1">
    <property type="nucleotide sequence ID" value="NZ_AYLO01000159.1"/>
</dbReference>
<dbReference type="EMBL" id="AYLO01000159">
    <property type="protein sequence ID" value="ESS66958.1"/>
    <property type="molecule type" value="Genomic_DNA"/>
</dbReference>
<organism evidence="1 2">
    <name type="scientific">Methyloglobulus morosus KoM1</name>
    <dbReference type="NCBI Taxonomy" id="1116472"/>
    <lineage>
        <taxon>Bacteria</taxon>
        <taxon>Pseudomonadati</taxon>
        <taxon>Pseudomonadota</taxon>
        <taxon>Gammaproteobacteria</taxon>
        <taxon>Methylococcales</taxon>
        <taxon>Methylococcaceae</taxon>
        <taxon>Methyloglobulus</taxon>
    </lineage>
</organism>